<dbReference type="OrthoDB" id="28694at10239"/>
<dbReference type="Proteomes" id="UP000017648">
    <property type="component" value="Segment"/>
</dbReference>
<keyword evidence="3" id="KW-1185">Reference proteome</keyword>
<proteinExistence type="predicted"/>
<evidence type="ECO:0000313" key="1">
    <source>
        <dbReference type="EMBL" id="AGY47266.1"/>
    </source>
</evidence>
<gene>
    <name evidence="1" type="ORF">Grass_1</name>
    <name evidence="2" type="ORF">Grass_242</name>
</gene>
<evidence type="ECO:0000313" key="3">
    <source>
        <dbReference type="Proteomes" id="UP000017648"/>
    </source>
</evidence>
<dbReference type="RefSeq" id="YP_008771367.1">
    <property type="nucleotide sequence ID" value="NC_022771.1"/>
</dbReference>
<sequence>MKAYDEYTVGHFTVVMRRGSGGYVGHYTDHSSGSTYSFHAEGMTRKQVLKRFWDRIK</sequence>
<dbReference type="EMBL" id="KF669652">
    <property type="protein sequence ID" value="AGY47266.1"/>
    <property type="molecule type" value="Genomic_DNA"/>
</dbReference>
<dbReference type="GeneID" id="17960166"/>
<evidence type="ECO:0000313" key="2">
    <source>
        <dbReference type="EMBL" id="AGY47507.1"/>
    </source>
</evidence>
<name>U5PU24_BPGRA</name>
<dbReference type="KEGG" id="vg:17960180"/>
<dbReference type="KEGG" id="vg:17960166"/>
<dbReference type="EMBL" id="KF669652">
    <property type="protein sequence ID" value="AGY47507.1"/>
    <property type="molecule type" value="Genomic_DNA"/>
</dbReference>
<reference evidence="1 3" key="1">
    <citation type="journal article" date="2013" name="Genome Announc.">
        <title>Complete Genome of Bacillus subtilis Myophage Grass.</title>
        <authorList>
            <person name="Miller S.Y."/>
            <person name="Colquhoun J.M."/>
            <person name="Perl A.L."/>
            <person name="Chamakura K.R."/>
            <person name="Kuty Everett G.F."/>
        </authorList>
    </citation>
    <scope>NUCLEOTIDE SEQUENCE [LARGE SCALE GENOMIC DNA]</scope>
</reference>
<organism evidence="1 3">
    <name type="scientific">Bacillus phage Grass</name>
    <dbReference type="NCBI Taxonomy" id="1406785"/>
    <lineage>
        <taxon>Viruses</taxon>
        <taxon>Duplodnaviria</taxon>
        <taxon>Heunggongvirae</taxon>
        <taxon>Uroviricota</taxon>
        <taxon>Caudoviricetes</taxon>
        <taxon>Herelleviridae</taxon>
        <taxon>Bastillevirinae</taxon>
        <taxon>Nitunavirus</taxon>
        <taxon>Nitunavirus grass</taxon>
    </lineage>
</organism>
<accession>U5PU24</accession>
<protein>
    <submittedName>
        <fullName evidence="1">Uncharacterized protein</fullName>
    </submittedName>
</protein>
<dbReference type="RefSeq" id="YP_008771608.1">
    <property type="nucleotide sequence ID" value="NC_022771.1"/>
</dbReference>
<dbReference type="GeneID" id="17960180"/>
<organismHost>
    <name type="scientific">Bacillus subtilis</name>
    <dbReference type="NCBI Taxonomy" id="1423"/>
</organismHost>